<evidence type="ECO:0000313" key="1">
    <source>
        <dbReference type="EMBL" id="KKY18672.1"/>
    </source>
</evidence>
<comment type="caution">
    <text evidence="1">The sequence shown here is derived from an EMBL/GenBank/DDBJ whole genome shotgun (WGS) entry which is preliminary data.</text>
</comment>
<name>A0A0G2E6L4_9PEZI</name>
<dbReference type="EMBL" id="LAQI01000123">
    <property type="protein sequence ID" value="KKY18672.1"/>
    <property type="molecule type" value="Genomic_DNA"/>
</dbReference>
<accession>A0A0G2E6L4</accession>
<reference evidence="1 2" key="2">
    <citation type="submission" date="2015-05" db="EMBL/GenBank/DDBJ databases">
        <title>Distinctive expansion of gene families associated with plant cell wall degradation and secondary metabolism in the genomes of grapevine trunk pathogens.</title>
        <authorList>
            <person name="Lawrence D.P."/>
            <person name="Travadon R."/>
            <person name="Rolshausen P.E."/>
            <person name="Baumgartner K."/>
        </authorList>
    </citation>
    <scope>NUCLEOTIDE SEQUENCE [LARGE SCALE GENOMIC DNA]</scope>
    <source>
        <strain evidence="1">DS831</strain>
    </source>
</reference>
<proteinExistence type="predicted"/>
<evidence type="ECO:0000313" key="2">
    <source>
        <dbReference type="Proteomes" id="UP000034182"/>
    </source>
</evidence>
<protein>
    <submittedName>
        <fullName evidence="1">Uncharacterized protein</fullName>
    </submittedName>
</protein>
<dbReference type="Proteomes" id="UP000034182">
    <property type="component" value="Unassembled WGS sequence"/>
</dbReference>
<organism evidence="1 2">
    <name type="scientific">Diplodia seriata</name>
    <dbReference type="NCBI Taxonomy" id="420778"/>
    <lineage>
        <taxon>Eukaryota</taxon>
        <taxon>Fungi</taxon>
        <taxon>Dikarya</taxon>
        <taxon>Ascomycota</taxon>
        <taxon>Pezizomycotina</taxon>
        <taxon>Dothideomycetes</taxon>
        <taxon>Dothideomycetes incertae sedis</taxon>
        <taxon>Botryosphaeriales</taxon>
        <taxon>Botryosphaeriaceae</taxon>
        <taxon>Diplodia</taxon>
    </lineage>
</organism>
<reference evidence="1 2" key="1">
    <citation type="submission" date="2015-03" db="EMBL/GenBank/DDBJ databases">
        <authorList>
            <person name="Morales-Cruz A."/>
            <person name="Amrine K.C."/>
            <person name="Cantu D."/>
        </authorList>
    </citation>
    <scope>NUCLEOTIDE SEQUENCE [LARGE SCALE GENOMIC DNA]</scope>
    <source>
        <strain evidence="1">DS831</strain>
    </source>
</reference>
<gene>
    <name evidence="1" type="ORF">UCDDS831_g05837</name>
</gene>
<dbReference type="AlphaFoldDB" id="A0A0G2E6L4"/>
<sequence>MALERADFVVLYVGLLNFNLLVLEDPYLEHVWTAEDGGADKRQGTYHSLSRRGKIRWCFDNAFSTRGIGWNWGMQLNVFLAITRERILIFSGIVQVLKRVIQTPFLGRGHCLFEDGFDFLDSRRIV</sequence>